<feature type="compositionally biased region" description="Basic and acidic residues" evidence="1">
    <location>
        <begin position="274"/>
        <end position="367"/>
    </location>
</feature>
<accession>A0A8R1UA22</accession>
<feature type="compositionally biased region" description="Basic and acidic residues" evidence="1">
    <location>
        <begin position="743"/>
        <end position="756"/>
    </location>
</feature>
<evidence type="ECO:0000313" key="2">
    <source>
        <dbReference type="EnsemblMetazoa" id="PPA11291.1"/>
    </source>
</evidence>
<feature type="region of interest" description="Disordered" evidence="1">
    <location>
        <begin position="405"/>
        <end position="579"/>
    </location>
</feature>
<organism evidence="2 3">
    <name type="scientific">Pristionchus pacificus</name>
    <name type="common">Parasitic nematode worm</name>
    <dbReference type="NCBI Taxonomy" id="54126"/>
    <lineage>
        <taxon>Eukaryota</taxon>
        <taxon>Metazoa</taxon>
        <taxon>Ecdysozoa</taxon>
        <taxon>Nematoda</taxon>
        <taxon>Chromadorea</taxon>
        <taxon>Rhabditida</taxon>
        <taxon>Rhabditina</taxon>
        <taxon>Diplogasteromorpha</taxon>
        <taxon>Diplogasteroidea</taxon>
        <taxon>Neodiplogasteridae</taxon>
        <taxon>Pristionchus</taxon>
    </lineage>
</organism>
<reference evidence="3" key="1">
    <citation type="journal article" date="2008" name="Nat. Genet.">
        <title>The Pristionchus pacificus genome provides a unique perspective on nematode lifestyle and parasitism.</title>
        <authorList>
            <person name="Dieterich C."/>
            <person name="Clifton S.W."/>
            <person name="Schuster L.N."/>
            <person name="Chinwalla A."/>
            <person name="Delehaunty K."/>
            <person name="Dinkelacker I."/>
            <person name="Fulton L."/>
            <person name="Fulton R."/>
            <person name="Godfrey J."/>
            <person name="Minx P."/>
            <person name="Mitreva M."/>
            <person name="Roeseler W."/>
            <person name="Tian H."/>
            <person name="Witte H."/>
            <person name="Yang S.P."/>
            <person name="Wilson R.K."/>
            <person name="Sommer R.J."/>
        </authorList>
    </citation>
    <scope>NUCLEOTIDE SEQUENCE [LARGE SCALE GENOMIC DNA]</scope>
    <source>
        <strain evidence="3">PS312</strain>
    </source>
</reference>
<dbReference type="GO" id="GO:0005634">
    <property type="term" value="C:nucleus"/>
    <property type="evidence" value="ECO:0007669"/>
    <property type="project" value="InterPro"/>
</dbReference>
<feature type="region of interest" description="Disordered" evidence="1">
    <location>
        <begin position="734"/>
        <end position="770"/>
    </location>
</feature>
<dbReference type="Proteomes" id="UP000005239">
    <property type="component" value="Unassembled WGS sequence"/>
</dbReference>
<dbReference type="OrthoDB" id="5845605at2759"/>
<name>A0A2A6BVV6_PRIPA</name>
<accession>A0A2A6BVV6</accession>
<reference evidence="2" key="2">
    <citation type="submission" date="2022-06" db="UniProtKB">
        <authorList>
            <consortium name="EnsemblMetazoa"/>
        </authorList>
    </citation>
    <scope>IDENTIFICATION</scope>
    <source>
        <strain evidence="2">PS312</strain>
    </source>
</reference>
<feature type="region of interest" description="Disordered" evidence="1">
    <location>
        <begin position="94"/>
        <end position="171"/>
    </location>
</feature>
<dbReference type="EnsemblMetazoa" id="PPA11291.1">
    <property type="protein sequence ID" value="PPA11291.1"/>
    <property type="gene ID" value="WBGene00100845"/>
</dbReference>
<feature type="compositionally biased region" description="Basic and acidic residues" evidence="1">
    <location>
        <begin position="130"/>
        <end position="147"/>
    </location>
</feature>
<dbReference type="PANTHER" id="PTHR21937:SF6">
    <property type="entry name" value="CCDC66 DOMAIN-CONTAINING PROTEIN"/>
    <property type="match status" value="1"/>
</dbReference>
<dbReference type="InterPro" id="IPR043640">
    <property type="entry name" value="AF4/FMR2_CHD"/>
</dbReference>
<dbReference type="Pfam" id="PF18876">
    <property type="entry name" value="AFF4_CHD"/>
    <property type="match status" value="1"/>
</dbReference>
<evidence type="ECO:0000256" key="1">
    <source>
        <dbReference type="SAM" id="MobiDB-lite"/>
    </source>
</evidence>
<feature type="region of interest" description="Disordered" evidence="1">
    <location>
        <begin position="183"/>
        <end position="367"/>
    </location>
</feature>
<evidence type="ECO:0000313" key="3">
    <source>
        <dbReference type="Proteomes" id="UP000005239"/>
    </source>
</evidence>
<feature type="compositionally biased region" description="Low complexity" evidence="1">
    <location>
        <begin position="475"/>
        <end position="486"/>
    </location>
</feature>
<feature type="compositionally biased region" description="Polar residues" evidence="1">
    <location>
        <begin position="568"/>
        <end position="579"/>
    </location>
</feature>
<feature type="compositionally biased region" description="Basic and acidic residues" evidence="1">
    <location>
        <begin position="245"/>
        <end position="265"/>
    </location>
</feature>
<protein>
    <submittedName>
        <fullName evidence="2">AF4/FMR2 family member lilli</fullName>
    </submittedName>
</protein>
<dbReference type="InterPro" id="IPR031440">
    <property type="entry name" value="DUF4670"/>
</dbReference>
<dbReference type="PANTHER" id="PTHR21937">
    <property type="entry name" value="CCDC66 DOMAIN-CONTAINING PROTEIN"/>
    <property type="match status" value="1"/>
</dbReference>
<feature type="region of interest" description="Disordered" evidence="1">
    <location>
        <begin position="608"/>
        <end position="627"/>
    </location>
</feature>
<feature type="compositionally biased region" description="Polar residues" evidence="1">
    <location>
        <begin position="94"/>
        <end position="103"/>
    </location>
</feature>
<feature type="compositionally biased region" description="Polar residues" evidence="1">
    <location>
        <begin position="545"/>
        <end position="559"/>
    </location>
</feature>
<feature type="compositionally biased region" description="Basic and acidic residues" evidence="1">
    <location>
        <begin position="192"/>
        <end position="231"/>
    </location>
</feature>
<gene>
    <name evidence="2" type="primary">WBGene00100845</name>
</gene>
<sequence>MAQSSTNQQDMEVDLRRQLNDVFGEFDDFAGLVGRQLFGVIPTPGVMRGLTPYSTNRLPSNASIPSASLCLQEMKNVPPLIPPLHLNRNENQNAVCASEASSSHSHRNDDENYNGRNKRKRDRSEEDGDGPLKRREKKEDNKMMRDLFDDDVDDEKGDWKGNSYNNTPPPEIRMMVLGMQVDPLIPPYDTNGIKKKDDNDEREKEDRERKRKREREDSERRRKEKNEEEERKRKKEDEEDRRRRRDDEERKRRKDDEDKRKKRDDEEREKERKRKDDEEKDRETKRKELDEKRKRKEELEKEEEERRIRKEKKRIEKEERKRKEEEERMKEEERERKKKEKDDEKRRLEEEEEIKREKENREREELTRRIEEERKREIERIRQEEEEKKKELERIRKDEIRNREVEEKRKRDEDERKKKEDEDRMRKDKKKEEEDRMRKDKKKEEEKRRWKEDEKEKKKKVDHDKGKKDKEKKGSLALNSLSNSKLEVLLEAEKDRMKRDKVMNESKDERISLWNDSKNKNWKDENGKEKKRKDTDRIMKKEGSSALSSPMSSKNSSRVATPIPPLSQPSTYTHQNVNGPSSSIHPFSFPNCPSSCLAARLAPLAPLSPEQRADKDGYTSYAKEKKHSGDASMDRNARFFFYLESSMYFALSVSSCHPTSNDRELSMASSVLKDTVDLIKYALVLFEKEGVSHLLSRARVLCIRTQAVLSYHMYYVRSNKFPRRADALASLESQVQEIPRASPKKEDRNSIEKGEKNTGNSSNTNSIASSSNMVTMPMSLWKMKSSQVSTFTHLENAQLLWKDSYKLMSSNEKHYWSTIDNLILHAFDWGCPLHVGSSLLHLCTFINTTVSWMRMEYEAEKGK</sequence>
<keyword evidence="3" id="KW-1185">Reference proteome</keyword>
<proteinExistence type="predicted"/>
<feature type="compositionally biased region" description="Basic and acidic residues" evidence="1">
    <location>
        <begin position="491"/>
        <end position="543"/>
    </location>
</feature>
<feature type="compositionally biased region" description="Basic and acidic residues" evidence="1">
    <location>
        <begin position="405"/>
        <end position="474"/>
    </location>
</feature>
<dbReference type="AlphaFoldDB" id="A0A2A6BVV6"/>
<feature type="compositionally biased region" description="Low complexity" evidence="1">
    <location>
        <begin position="757"/>
        <end position="770"/>
    </location>
</feature>